<evidence type="ECO:0000256" key="13">
    <source>
        <dbReference type="ARBA" id="ARBA00045102"/>
    </source>
</evidence>
<dbReference type="InterPro" id="IPR003342">
    <property type="entry name" value="ArnT-like_N"/>
</dbReference>
<feature type="non-terminal residue" evidence="17">
    <location>
        <position position="298"/>
    </location>
</feature>
<keyword evidence="16" id="KW-1185">Reference proteome</keyword>
<evidence type="ECO:0000313" key="17">
    <source>
        <dbReference type="RefSeq" id="XP_008586270.1"/>
    </source>
</evidence>
<evidence type="ECO:0000256" key="5">
    <source>
        <dbReference type="ARBA" id="ARBA00022676"/>
    </source>
</evidence>
<keyword evidence="8" id="KW-0677">Repeat</keyword>
<dbReference type="PANTHER" id="PTHR10050:SF51">
    <property type="entry name" value="PROTEIN O-MANNOSYL-TRANSFERASE 1"/>
    <property type="match status" value="1"/>
</dbReference>
<dbReference type="GeneID" id="103603512"/>
<evidence type="ECO:0000256" key="2">
    <source>
        <dbReference type="ARBA" id="ARBA00004922"/>
    </source>
</evidence>
<evidence type="ECO:0000256" key="9">
    <source>
        <dbReference type="ARBA" id="ARBA00022824"/>
    </source>
</evidence>
<evidence type="ECO:0000256" key="1">
    <source>
        <dbReference type="ARBA" id="ARBA00004477"/>
    </source>
</evidence>
<keyword evidence="7" id="KW-0812">Transmembrane</keyword>
<dbReference type="RefSeq" id="XP_008586270.1">
    <property type="nucleotide sequence ID" value="XM_008588048.1"/>
</dbReference>
<keyword evidence="11" id="KW-0472">Membrane</keyword>
<keyword evidence="6" id="KW-0808">Transferase</keyword>
<comment type="catalytic activity">
    <reaction evidence="12">
        <text>a di-trans,poly-cis-dolichyl beta-D-mannosyl phosphate + L-threonyl-[protein] = 3-O-(alpha-D-mannosyl)-L-threonyl-[protein] + a di-trans,poly-cis-dolichyl phosphate + H(+)</text>
        <dbReference type="Rhea" id="RHEA:53396"/>
        <dbReference type="Rhea" id="RHEA-COMP:11060"/>
        <dbReference type="Rhea" id="RHEA-COMP:13547"/>
        <dbReference type="Rhea" id="RHEA-COMP:19498"/>
        <dbReference type="Rhea" id="RHEA-COMP:19501"/>
        <dbReference type="ChEBI" id="CHEBI:15378"/>
        <dbReference type="ChEBI" id="CHEBI:30013"/>
        <dbReference type="ChEBI" id="CHEBI:57683"/>
        <dbReference type="ChEBI" id="CHEBI:58211"/>
        <dbReference type="ChEBI" id="CHEBI:137323"/>
        <dbReference type="EC" id="2.4.1.109"/>
    </reaction>
</comment>
<dbReference type="InterPro" id="IPR027005">
    <property type="entry name" value="PMT-like"/>
</dbReference>
<comment type="similarity">
    <text evidence="3">Belongs to the glycosyltransferase 39 family.</text>
</comment>
<reference evidence="17" key="1">
    <citation type="submission" date="2025-08" db="UniProtKB">
        <authorList>
            <consortium name="RefSeq"/>
        </authorList>
    </citation>
    <scope>IDENTIFICATION</scope>
</reference>
<gene>
    <name evidence="17" type="primary">LOC103603512</name>
</gene>
<dbReference type="PANTHER" id="PTHR10050">
    <property type="entry name" value="DOLICHYL-PHOSPHATE-MANNOSE--PROTEIN MANNOSYLTRANSFERASE"/>
    <property type="match status" value="1"/>
</dbReference>
<keyword evidence="10" id="KW-1133">Transmembrane helix</keyword>
<evidence type="ECO:0000256" key="7">
    <source>
        <dbReference type="ARBA" id="ARBA00022692"/>
    </source>
</evidence>
<evidence type="ECO:0000256" key="6">
    <source>
        <dbReference type="ARBA" id="ARBA00022679"/>
    </source>
</evidence>
<evidence type="ECO:0000256" key="4">
    <source>
        <dbReference type="ARBA" id="ARBA00012839"/>
    </source>
</evidence>
<accession>A0ABM0S079</accession>
<evidence type="ECO:0000256" key="12">
    <source>
        <dbReference type="ARBA" id="ARBA00045085"/>
    </source>
</evidence>
<name>A0ABM0S079_GALVR</name>
<dbReference type="Pfam" id="PF02815">
    <property type="entry name" value="MIR"/>
    <property type="match status" value="1"/>
</dbReference>
<proteinExistence type="inferred from homology"/>
<dbReference type="PROSITE" id="PS50919">
    <property type="entry name" value="MIR"/>
    <property type="match status" value="2"/>
</dbReference>
<evidence type="ECO:0000256" key="8">
    <source>
        <dbReference type="ARBA" id="ARBA00022737"/>
    </source>
</evidence>
<feature type="domain" description="MIR" evidence="15">
    <location>
        <begin position="244"/>
        <end position="298"/>
    </location>
</feature>
<comment type="function">
    <text evidence="14">Transfers mannosyl residues to the hydroxyl group of serine or threonine residues. Coexpression of both POMT1 and POMT2 is necessary for enzyme activity, expression of either POMT1 or POMT2 alone is insufficient. Essentially dedicated to O-mannosylation of alpha-DAG1 and few other proteins but not of cadherins and protocaherins.</text>
</comment>
<evidence type="ECO:0000256" key="11">
    <source>
        <dbReference type="ARBA" id="ARBA00023136"/>
    </source>
</evidence>
<dbReference type="SMART" id="SM00472">
    <property type="entry name" value="MIR"/>
    <property type="match status" value="2"/>
</dbReference>
<comment type="subcellular location">
    <subcellularLocation>
        <location evidence="1">Endoplasmic reticulum membrane</location>
        <topology evidence="1">Multi-pass membrane protein</topology>
    </subcellularLocation>
</comment>
<dbReference type="EC" id="2.4.1.109" evidence="4"/>
<sequence>MLGFLKRPVVVTTDINLNLVALTGVGLLSRLWQLTYPRAVVFDEVYYGQYISFYMKRIFFLDDSGPPFGHMLLALGGYLGGFDGNFLWNRIGAEYSSNVPVWSLRLLPALAGALSVPMAYQIVSELHFSHCAAMGAALLMLIGKNWAPAYSWYPSGKNLGGLARITQGQPLEVAFGSQVTLRSVFGKPIPCWLHSHQNTYPMMYENGRGSSHQQQVTCYPFKDVNNWWIIKDPGRHQLVVSNPPRPVRHGDIVQLVHGMTTRLLNTHDVAAPLSPHSQEVSCYIDYNISMPAQSLWRL</sequence>
<evidence type="ECO:0000313" key="16">
    <source>
        <dbReference type="Proteomes" id="UP000694923"/>
    </source>
</evidence>
<evidence type="ECO:0000256" key="14">
    <source>
        <dbReference type="ARBA" id="ARBA00046005"/>
    </source>
</evidence>
<dbReference type="InterPro" id="IPR016093">
    <property type="entry name" value="MIR_motif"/>
</dbReference>
<evidence type="ECO:0000256" key="10">
    <source>
        <dbReference type="ARBA" id="ARBA00022989"/>
    </source>
</evidence>
<dbReference type="Pfam" id="PF02366">
    <property type="entry name" value="PMT"/>
    <property type="match status" value="1"/>
</dbReference>
<keyword evidence="9" id="KW-0256">Endoplasmic reticulum</keyword>
<feature type="domain" description="MIR" evidence="15">
    <location>
        <begin position="170"/>
        <end position="233"/>
    </location>
</feature>
<dbReference type="Proteomes" id="UP000694923">
    <property type="component" value="Unplaced"/>
</dbReference>
<dbReference type="InterPro" id="IPR036300">
    <property type="entry name" value="MIR_dom_sf"/>
</dbReference>
<keyword evidence="5" id="KW-0328">Glycosyltransferase</keyword>
<organism evidence="16 17">
    <name type="scientific">Galeopterus variegatus</name>
    <name type="common">Malayan flying lemur</name>
    <name type="synonym">Cynocephalus variegatus</name>
    <dbReference type="NCBI Taxonomy" id="482537"/>
    <lineage>
        <taxon>Eukaryota</taxon>
        <taxon>Metazoa</taxon>
        <taxon>Chordata</taxon>
        <taxon>Craniata</taxon>
        <taxon>Vertebrata</taxon>
        <taxon>Euteleostomi</taxon>
        <taxon>Mammalia</taxon>
        <taxon>Eutheria</taxon>
        <taxon>Euarchontoglires</taxon>
        <taxon>Dermoptera</taxon>
        <taxon>Cynocephalidae</taxon>
        <taxon>Galeopterus</taxon>
    </lineage>
</organism>
<evidence type="ECO:0000259" key="15">
    <source>
        <dbReference type="PROSITE" id="PS50919"/>
    </source>
</evidence>
<evidence type="ECO:0000256" key="3">
    <source>
        <dbReference type="ARBA" id="ARBA00007222"/>
    </source>
</evidence>
<dbReference type="SUPFAM" id="SSF82109">
    <property type="entry name" value="MIR domain"/>
    <property type="match status" value="1"/>
</dbReference>
<comment type="pathway">
    <text evidence="2">Protein modification; protein glycosylation.</text>
</comment>
<comment type="catalytic activity">
    <reaction evidence="13">
        <text>a di-trans,poly-cis-dolichyl beta-D-mannosyl phosphate + L-seryl-[protein] = 3-O-(alpha-D-mannosyl)-L-seryl-[protein] + a di-trans,poly-cis-dolichyl phosphate + H(+)</text>
        <dbReference type="Rhea" id="RHEA:17377"/>
        <dbReference type="Rhea" id="RHEA-COMP:9863"/>
        <dbReference type="Rhea" id="RHEA-COMP:13546"/>
        <dbReference type="Rhea" id="RHEA-COMP:19498"/>
        <dbReference type="Rhea" id="RHEA-COMP:19501"/>
        <dbReference type="ChEBI" id="CHEBI:15378"/>
        <dbReference type="ChEBI" id="CHEBI:29999"/>
        <dbReference type="ChEBI" id="CHEBI:57683"/>
        <dbReference type="ChEBI" id="CHEBI:58211"/>
        <dbReference type="ChEBI" id="CHEBI:137321"/>
        <dbReference type="EC" id="2.4.1.109"/>
    </reaction>
</comment>
<dbReference type="Gene3D" id="2.80.10.50">
    <property type="match status" value="1"/>
</dbReference>
<protein>
    <recommendedName>
        <fullName evidence="4">dolichyl-phosphate-mannose--protein mannosyltransferase</fullName>
        <ecNumber evidence="4">2.4.1.109</ecNumber>
    </recommendedName>
</protein>